<keyword evidence="1" id="KW-0812">Transmembrane</keyword>
<evidence type="ECO:0000313" key="2">
    <source>
        <dbReference type="EMBL" id="SFS77363.1"/>
    </source>
</evidence>
<proteinExistence type="predicted"/>
<gene>
    <name evidence="2" type="ORF">SAMN04488556_2744</name>
</gene>
<dbReference type="AlphaFoldDB" id="A0A1I6SK96"/>
<dbReference type="RefSeq" id="WP_245779444.1">
    <property type="nucleotide sequence ID" value="NZ_FOZS01000002.1"/>
</dbReference>
<feature type="transmembrane region" description="Helical" evidence="1">
    <location>
        <begin position="97"/>
        <end position="122"/>
    </location>
</feature>
<name>A0A1I6SK96_9EURY</name>
<evidence type="ECO:0000256" key="1">
    <source>
        <dbReference type="SAM" id="Phobius"/>
    </source>
</evidence>
<dbReference type="EMBL" id="FOZS01000002">
    <property type="protein sequence ID" value="SFS77363.1"/>
    <property type="molecule type" value="Genomic_DNA"/>
</dbReference>
<feature type="transmembrane region" description="Helical" evidence="1">
    <location>
        <begin position="62"/>
        <end position="82"/>
    </location>
</feature>
<sequence>MIQIPAHSDRSLLAVSLALFAAAGGIATPTDSVVPTAAGTAVAIGGVYAVSRFAAAVSRKRLAVASLSLWCGFLAVAGVHALETSAFAAVSSASSPVFAIALGALTWATLLSACSSTVFLAFREYGVTPDADAAEDAVVENDSDYSVR</sequence>
<keyword evidence="1" id="KW-1133">Transmembrane helix</keyword>
<dbReference type="Proteomes" id="UP000199199">
    <property type="component" value="Unassembled WGS sequence"/>
</dbReference>
<keyword evidence="3" id="KW-1185">Reference proteome</keyword>
<evidence type="ECO:0000313" key="3">
    <source>
        <dbReference type="Proteomes" id="UP000199199"/>
    </source>
</evidence>
<accession>A0A1I6SK96</accession>
<protein>
    <submittedName>
        <fullName evidence="2">Uncharacterized protein</fullName>
    </submittedName>
</protein>
<feature type="transmembrane region" description="Helical" evidence="1">
    <location>
        <begin position="37"/>
        <end position="55"/>
    </location>
</feature>
<keyword evidence="1" id="KW-0472">Membrane</keyword>
<organism evidence="2 3">
    <name type="scientific">Halostagnicola kamekurae</name>
    <dbReference type="NCBI Taxonomy" id="619731"/>
    <lineage>
        <taxon>Archaea</taxon>
        <taxon>Methanobacteriati</taxon>
        <taxon>Methanobacteriota</taxon>
        <taxon>Stenosarchaea group</taxon>
        <taxon>Halobacteria</taxon>
        <taxon>Halobacteriales</taxon>
        <taxon>Natrialbaceae</taxon>
        <taxon>Halostagnicola</taxon>
    </lineage>
</organism>
<reference evidence="3" key="1">
    <citation type="submission" date="2016-10" db="EMBL/GenBank/DDBJ databases">
        <authorList>
            <person name="Varghese N."/>
            <person name="Submissions S."/>
        </authorList>
    </citation>
    <scope>NUCLEOTIDE SEQUENCE [LARGE SCALE GENOMIC DNA]</scope>
    <source>
        <strain evidence="3">DSM 22427</strain>
    </source>
</reference>